<name>A0A9D2U0D0_9FIRM</name>
<feature type="transmembrane region" description="Helical" evidence="1">
    <location>
        <begin position="16"/>
        <end position="34"/>
    </location>
</feature>
<dbReference type="GO" id="GO:0042802">
    <property type="term" value="F:identical protein binding"/>
    <property type="evidence" value="ECO:0007669"/>
    <property type="project" value="TreeGrafter"/>
</dbReference>
<keyword evidence="1" id="KW-1133">Transmembrane helix</keyword>
<dbReference type="Gene3D" id="3.30.565.10">
    <property type="entry name" value="Histidine kinase-like ATPase, C-terminal domain"/>
    <property type="match status" value="1"/>
</dbReference>
<keyword evidence="1" id="KW-0812">Transmembrane</keyword>
<organism evidence="3 4">
    <name type="scientific">Candidatus Mediterraneibacter tabaqchaliae</name>
    <dbReference type="NCBI Taxonomy" id="2838689"/>
    <lineage>
        <taxon>Bacteria</taxon>
        <taxon>Bacillati</taxon>
        <taxon>Bacillota</taxon>
        <taxon>Clostridia</taxon>
        <taxon>Lachnospirales</taxon>
        <taxon>Lachnospiraceae</taxon>
        <taxon>Mediterraneibacter</taxon>
    </lineage>
</organism>
<dbReference type="EMBL" id="DWUV01000043">
    <property type="protein sequence ID" value="HJD33296.1"/>
    <property type="molecule type" value="Genomic_DNA"/>
</dbReference>
<keyword evidence="3" id="KW-0547">Nucleotide-binding</keyword>
<feature type="domain" description="Sensor histidine kinase NatK-like C-terminal" evidence="2">
    <location>
        <begin position="333"/>
        <end position="438"/>
    </location>
</feature>
<sequence>MTTAAFITIFPDIPRIITALAEWLACLVCILSTGRRITGMRLAAVSVCFLAVQSVYMTVTDGFEGVAWNLCMAGAVLFMYLFIRICAKNTGNAAVCFCGSSFIVSEFAASFAWQIWCYIDEMFSLPVFFWGAAVVALVYGIVFLVVWRLDRSVFADEEGLDISRRETVIVVISAVLIFAVSNLGFLSVNLPFSGRDSLEIFNMRTLVDLGGVAILYAYQSQWKSARIQRELETIQTILHSQYEQYKQAQRTVDLINYRYHDLKNHIIALRADGNATQRHEYLDKLEQEIHDYEAMNKTGNQVLDTLLTSKNLRCMQHKINMSCVVDGTLFDSMDVMDICSIFGNALDNAIECELKIEDYNKRMIHVDAFSEKSFLIIRFENYYEGDIEFAQGMPVTTKTEKSLHGYGLKSLRYTVHKYKGEVQIDVKDNWFSLRILIPGEIS</sequence>
<dbReference type="InterPro" id="IPR032834">
    <property type="entry name" value="NatK-like_C"/>
</dbReference>
<comment type="caution">
    <text evidence="3">The sequence shown here is derived from an EMBL/GenBank/DDBJ whole genome shotgun (WGS) entry which is preliminary data.</text>
</comment>
<dbReference type="PANTHER" id="PTHR40448:SF1">
    <property type="entry name" value="TWO-COMPONENT SENSOR HISTIDINE KINASE"/>
    <property type="match status" value="1"/>
</dbReference>
<evidence type="ECO:0000313" key="3">
    <source>
        <dbReference type="EMBL" id="HJD33296.1"/>
    </source>
</evidence>
<dbReference type="PANTHER" id="PTHR40448">
    <property type="entry name" value="TWO-COMPONENT SENSOR HISTIDINE KINASE"/>
    <property type="match status" value="1"/>
</dbReference>
<dbReference type="InterPro" id="IPR036890">
    <property type="entry name" value="HATPase_C_sf"/>
</dbReference>
<keyword evidence="3" id="KW-0067">ATP-binding</keyword>
<dbReference type="Proteomes" id="UP000823897">
    <property type="component" value="Unassembled WGS sequence"/>
</dbReference>
<gene>
    <name evidence="3" type="ORF">H9911_01985</name>
</gene>
<dbReference type="Pfam" id="PF14501">
    <property type="entry name" value="HATPase_c_5"/>
    <property type="match status" value="1"/>
</dbReference>
<feature type="transmembrane region" description="Helical" evidence="1">
    <location>
        <begin position="65"/>
        <end position="83"/>
    </location>
</feature>
<dbReference type="SUPFAM" id="SSF55874">
    <property type="entry name" value="ATPase domain of HSP90 chaperone/DNA topoisomerase II/histidine kinase"/>
    <property type="match status" value="1"/>
</dbReference>
<dbReference type="AlphaFoldDB" id="A0A9D2U0D0"/>
<keyword evidence="1" id="KW-0472">Membrane</keyword>
<reference evidence="3" key="1">
    <citation type="journal article" date="2021" name="PeerJ">
        <title>Extensive microbial diversity within the chicken gut microbiome revealed by metagenomics and culture.</title>
        <authorList>
            <person name="Gilroy R."/>
            <person name="Ravi A."/>
            <person name="Getino M."/>
            <person name="Pursley I."/>
            <person name="Horton D.L."/>
            <person name="Alikhan N.F."/>
            <person name="Baker D."/>
            <person name="Gharbi K."/>
            <person name="Hall N."/>
            <person name="Watson M."/>
            <person name="Adriaenssens E.M."/>
            <person name="Foster-Nyarko E."/>
            <person name="Jarju S."/>
            <person name="Secka A."/>
            <person name="Antonio M."/>
            <person name="Oren A."/>
            <person name="Chaudhuri R.R."/>
            <person name="La Ragione R."/>
            <person name="Hildebrand F."/>
            <person name="Pallen M.J."/>
        </authorList>
    </citation>
    <scope>NUCLEOTIDE SEQUENCE</scope>
    <source>
        <strain evidence="3">ChiGjej3B3-11674</strain>
    </source>
</reference>
<accession>A0A9D2U0D0</accession>
<protein>
    <submittedName>
        <fullName evidence="3">ATP-binding protein</fullName>
    </submittedName>
</protein>
<evidence type="ECO:0000256" key="1">
    <source>
        <dbReference type="SAM" id="Phobius"/>
    </source>
</evidence>
<dbReference type="GO" id="GO:0005524">
    <property type="term" value="F:ATP binding"/>
    <property type="evidence" value="ECO:0007669"/>
    <property type="project" value="UniProtKB-KW"/>
</dbReference>
<evidence type="ECO:0000313" key="4">
    <source>
        <dbReference type="Proteomes" id="UP000823897"/>
    </source>
</evidence>
<evidence type="ECO:0000259" key="2">
    <source>
        <dbReference type="Pfam" id="PF14501"/>
    </source>
</evidence>
<feature type="transmembrane region" description="Helical" evidence="1">
    <location>
        <begin position="95"/>
        <end position="116"/>
    </location>
</feature>
<proteinExistence type="predicted"/>
<dbReference type="CDD" id="cd16935">
    <property type="entry name" value="HATPase_AgrC-ComD-like"/>
    <property type="match status" value="1"/>
</dbReference>
<feature type="transmembrane region" description="Helical" evidence="1">
    <location>
        <begin position="128"/>
        <end position="147"/>
    </location>
</feature>
<reference evidence="3" key="2">
    <citation type="submission" date="2021-04" db="EMBL/GenBank/DDBJ databases">
        <authorList>
            <person name="Gilroy R."/>
        </authorList>
    </citation>
    <scope>NUCLEOTIDE SEQUENCE</scope>
    <source>
        <strain evidence="3">ChiGjej3B3-11674</strain>
    </source>
</reference>
<feature type="transmembrane region" description="Helical" evidence="1">
    <location>
        <begin position="168"/>
        <end position="188"/>
    </location>
</feature>
<feature type="transmembrane region" description="Helical" evidence="1">
    <location>
        <begin position="41"/>
        <end position="59"/>
    </location>
</feature>